<dbReference type="RefSeq" id="WP_387253376.1">
    <property type="nucleotide sequence ID" value="NZ_JBIALX010000010.1"/>
</dbReference>
<keyword evidence="2" id="KW-0805">Transcription regulation</keyword>
<evidence type="ECO:0000256" key="5">
    <source>
        <dbReference type="ARBA" id="ARBA00023163"/>
    </source>
</evidence>
<dbReference type="SUPFAM" id="SSF46785">
    <property type="entry name" value="Winged helix' DNA-binding domain"/>
    <property type="match status" value="1"/>
</dbReference>
<keyword evidence="4" id="KW-0010">Activator</keyword>
<dbReference type="Gene3D" id="3.40.190.10">
    <property type="entry name" value="Periplasmic binding protein-like II"/>
    <property type="match status" value="2"/>
</dbReference>
<sequence length="330" mass="35345">MPVPAATTGWERDLHRYDRSPVGEEVPSAMQLRQLEYFVLIWDTGSFSAAATRLYVSQPSLSQQIRALEKELGSPLLERGHHGLSLTPAGRALLPIARRILHGVQDASDAVRHVVDGSNGDVHVLTVRSVAAGVLPPSAARWHAMYPDTVLRLHDFSHRRDLEAATRAGRGDLSVGPRPVGWDGPVVSLGYEEMVLVGAEEHVPGTVADPAELAAADWVLYEPEQGMSEVADWLAATIGFAPRVVARTGQVAAGLSFAVEGLGVTLAPANAVPGGWARHTRRVGSGVFREIVAYSRQAPPQLADRYRELLAGMELPLLAAPSLPAGALRC</sequence>
<comment type="caution">
    <text evidence="7">The sequence shown here is derived from an EMBL/GenBank/DDBJ whole genome shotgun (WGS) entry which is preliminary data.</text>
</comment>
<dbReference type="PANTHER" id="PTHR30346:SF28">
    <property type="entry name" value="HTH-TYPE TRANSCRIPTIONAL REGULATOR CYNR"/>
    <property type="match status" value="1"/>
</dbReference>
<evidence type="ECO:0000259" key="6">
    <source>
        <dbReference type="PROSITE" id="PS50931"/>
    </source>
</evidence>
<dbReference type="SUPFAM" id="SSF53850">
    <property type="entry name" value="Periplasmic binding protein-like II"/>
    <property type="match status" value="1"/>
</dbReference>
<dbReference type="PROSITE" id="PS50931">
    <property type="entry name" value="HTH_LYSR"/>
    <property type="match status" value="1"/>
</dbReference>
<evidence type="ECO:0000313" key="8">
    <source>
        <dbReference type="Proteomes" id="UP001601521"/>
    </source>
</evidence>
<dbReference type="Gene3D" id="1.10.10.10">
    <property type="entry name" value="Winged helix-like DNA-binding domain superfamily/Winged helix DNA-binding domain"/>
    <property type="match status" value="1"/>
</dbReference>
<evidence type="ECO:0000256" key="1">
    <source>
        <dbReference type="ARBA" id="ARBA00009437"/>
    </source>
</evidence>
<evidence type="ECO:0000313" key="7">
    <source>
        <dbReference type="EMBL" id="MFF0456495.1"/>
    </source>
</evidence>
<dbReference type="InterPro" id="IPR036390">
    <property type="entry name" value="WH_DNA-bd_sf"/>
</dbReference>
<dbReference type="InterPro" id="IPR000847">
    <property type="entry name" value="LysR_HTH_N"/>
</dbReference>
<comment type="similarity">
    <text evidence="1">Belongs to the LysR transcriptional regulatory family.</text>
</comment>
<accession>A0ABW6NMV4</accession>
<proteinExistence type="inferred from homology"/>
<gene>
    <name evidence="7" type="ORF">ACFYTH_24290</name>
</gene>
<dbReference type="EMBL" id="JBIALX010000010">
    <property type="protein sequence ID" value="MFF0456495.1"/>
    <property type="molecule type" value="Genomic_DNA"/>
</dbReference>
<evidence type="ECO:0000256" key="3">
    <source>
        <dbReference type="ARBA" id="ARBA00023125"/>
    </source>
</evidence>
<protein>
    <submittedName>
        <fullName evidence="7">LysR family transcriptional regulator</fullName>
    </submittedName>
</protein>
<reference evidence="7 8" key="1">
    <citation type="submission" date="2024-10" db="EMBL/GenBank/DDBJ databases">
        <title>The Natural Products Discovery Center: Release of the First 8490 Sequenced Strains for Exploring Actinobacteria Biosynthetic Diversity.</title>
        <authorList>
            <person name="Kalkreuter E."/>
            <person name="Kautsar S.A."/>
            <person name="Yang D."/>
            <person name="Bader C.D."/>
            <person name="Teijaro C.N."/>
            <person name="Fluegel L."/>
            <person name="Davis C.M."/>
            <person name="Simpson J.R."/>
            <person name="Lauterbach L."/>
            <person name="Steele A.D."/>
            <person name="Gui C."/>
            <person name="Meng S."/>
            <person name="Li G."/>
            <person name="Viehrig K."/>
            <person name="Ye F."/>
            <person name="Su P."/>
            <person name="Kiefer A.F."/>
            <person name="Nichols A."/>
            <person name="Cepeda A.J."/>
            <person name="Yan W."/>
            <person name="Fan B."/>
            <person name="Jiang Y."/>
            <person name="Adhikari A."/>
            <person name="Zheng C.-J."/>
            <person name="Schuster L."/>
            <person name="Cowan T.M."/>
            <person name="Smanski M.J."/>
            <person name="Chevrette M.G."/>
            <person name="De Carvalho L.P.S."/>
            <person name="Shen B."/>
        </authorList>
    </citation>
    <scope>NUCLEOTIDE SEQUENCE [LARGE SCALE GENOMIC DNA]</scope>
    <source>
        <strain evidence="7 8">NPDC004550</strain>
    </source>
</reference>
<dbReference type="CDD" id="cd05466">
    <property type="entry name" value="PBP2_LTTR_substrate"/>
    <property type="match status" value="1"/>
</dbReference>
<dbReference type="InterPro" id="IPR036388">
    <property type="entry name" value="WH-like_DNA-bd_sf"/>
</dbReference>
<evidence type="ECO:0000256" key="4">
    <source>
        <dbReference type="ARBA" id="ARBA00023159"/>
    </source>
</evidence>
<dbReference type="PANTHER" id="PTHR30346">
    <property type="entry name" value="TRANSCRIPTIONAL DUAL REGULATOR HCAR-RELATED"/>
    <property type="match status" value="1"/>
</dbReference>
<dbReference type="InterPro" id="IPR005119">
    <property type="entry name" value="LysR_subst-bd"/>
</dbReference>
<keyword evidence="3" id="KW-0238">DNA-binding</keyword>
<keyword evidence="5" id="KW-0804">Transcription</keyword>
<organism evidence="7 8">
    <name type="scientific">Nocardia africana</name>
    <dbReference type="NCBI Taxonomy" id="134964"/>
    <lineage>
        <taxon>Bacteria</taxon>
        <taxon>Bacillati</taxon>
        <taxon>Actinomycetota</taxon>
        <taxon>Actinomycetes</taxon>
        <taxon>Mycobacteriales</taxon>
        <taxon>Nocardiaceae</taxon>
        <taxon>Nocardia</taxon>
    </lineage>
</organism>
<dbReference type="Proteomes" id="UP001601521">
    <property type="component" value="Unassembled WGS sequence"/>
</dbReference>
<dbReference type="Pfam" id="PF03466">
    <property type="entry name" value="LysR_substrate"/>
    <property type="match status" value="1"/>
</dbReference>
<feature type="domain" description="HTH lysR-type" evidence="6">
    <location>
        <begin position="30"/>
        <end position="87"/>
    </location>
</feature>
<keyword evidence="8" id="KW-1185">Reference proteome</keyword>
<dbReference type="Pfam" id="PF00126">
    <property type="entry name" value="HTH_1"/>
    <property type="match status" value="1"/>
</dbReference>
<dbReference type="PRINTS" id="PR00039">
    <property type="entry name" value="HTHLYSR"/>
</dbReference>
<name>A0ABW6NMV4_9NOCA</name>
<evidence type="ECO:0000256" key="2">
    <source>
        <dbReference type="ARBA" id="ARBA00023015"/>
    </source>
</evidence>